<dbReference type="Pfam" id="PF16927">
    <property type="entry name" value="HisKA_7TM"/>
    <property type="match status" value="1"/>
</dbReference>
<feature type="transmembrane region" description="Helical" evidence="7">
    <location>
        <begin position="108"/>
        <end position="125"/>
    </location>
</feature>
<gene>
    <name evidence="9" type="ORF">GCM10011498_06180</name>
</gene>
<keyword evidence="6" id="KW-0902">Two-component regulatory system</keyword>
<dbReference type="SUPFAM" id="SSF47384">
    <property type="entry name" value="Homodimeric domain of signal transducing histidine kinase"/>
    <property type="match status" value="1"/>
</dbReference>
<feature type="transmembrane region" description="Helical" evidence="7">
    <location>
        <begin position="13"/>
        <end position="34"/>
    </location>
</feature>
<sequence length="591" mass="65230">MTTQLSQCLRIDLGIPAVQFILATSLVVAALAFWIRGHRSLPGSKWFILGIVFMLWWLASVGFEISSAGKTCKVFWAKAAWPGIVLLPTFWSFFLFEYTLSRPVPRRIVVLCSFVMPAFVFALAATNPLHGLFYSAGTTLRTDATFPYVYYEHGPYFYFSIAYLYVLTMGCTLIAGRAALRADPSVRSFFVKLFLTTIIPIVSNVLHVGFDVKIFDVDPTPFSFAVSVILIFWLITDRRWIDMNAIARDLFFYNSRDLVFVLDRDGTLHNTNQSARDFITRYDQTLKTPPQDLPAFGPVFRQLIDRTTLPENVEIPHDGKHFVARAYPIALGQGQPLLGWAVAFVDITTQKQTADRAIAAERSQAQFLATVSHELRTPLTAINGSLSLLTNSKAKISDTQADSLMRLMTKNAASLAALVNDLLDTQALASSDFNLNREAGDLQEILGDAIASMATFLPEKNITLAYSPLDPLVPVFADSVRLRQVIVNVLSNAMKFSDSGTEVGISLKTTADTATIFIKDNGRGIPPNSEEKVFGRFSQIAEGDERKITGSGLGMHISRQIMLQHGGTISYESTLGAGTTFAISIPLDQTA</sequence>
<keyword evidence="7" id="KW-0472">Membrane</keyword>
<proteinExistence type="predicted"/>
<dbReference type="SMART" id="SM00387">
    <property type="entry name" value="HATPase_c"/>
    <property type="match status" value="1"/>
</dbReference>
<evidence type="ECO:0000259" key="8">
    <source>
        <dbReference type="PROSITE" id="PS50109"/>
    </source>
</evidence>
<dbReference type="PROSITE" id="PS50109">
    <property type="entry name" value="HIS_KIN"/>
    <property type="match status" value="1"/>
</dbReference>
<feature type="transmembrane region" description="Helical" evidence="7">
    <location>
        <begin position="189"/>
        <end position="210"/>
    </location>
</feature>
<name>A0A916VNC7_9RHOB</name>
<organism evidence="9 10">
    <name type="scientific">Neptunicoccus cionae</name>
    <dbReference type="NCBI Taxonomy" id="2035344"/>
    <lineage>
        <taxon>Bacteria</taxon>
        <taxon>Pseudomonadati</taxon>
        <taxon>Pseudomonadota</taxon>
        <taxon>Alphaproteobacteria</taxon>
        <taxon>Rhodobacterales</taxon>
        <taxon>Paracoccaceae</taxon>
        <taxon>Neptunicoccus</taxon>
    </lineage>
</organism>
<dbReference type="RefSeq" id="WP_188670800.1">
    <property type="nucleotide sequence ID" value="NZ_BMKA01000001.1"/>
</dbReference>
<evidence type="ECO:0000256" key="4">
    <source>
        <dbReference type="ARBA" id="ARBA00022679"/>
    </source>
</evidence>
<keyword evidence="4" id="KW-0808">Transferase</keyword>
<evidence type="ECO:0000256" key="7">
    <source>
        <dbReference type="SAM" id="Phobius"/>
    </source>
</evidence>
<dbReference type="Gene3D" id="1.10.287.130">
    <property type="match status" value="1"/>
</dbReference>
<dbReference type="SUPFAM" id="SSF55785">
    <property type="entry name" value="PYP-like sensor domain (PAS domain)"/>
    <property type="match status" value="1"/>
</dbReference>
<dbReference type="CDD" id="cd00075">
    <property type="entry name" value="HATPase"/>
    <property type="match status" value="1"/>
</dbReference>
<dbReference type="FunFam" id="3.30.565.10:FF:000006">
    <property type="entry name" value="Sensor histidine kinase WalK"/>
    <property type="match status" value="1"/>
</dbReference>
<keyword evidence="3" id="KW-0597">Phosphoprotein</keyword>
<keyword evidence="10" id="KW-1185">Reference proteome</keyword>
<dbReference type="InterPro" id="IPR050736">
    <property type="entry name" value="Sensor_HK_Regulatory"/>
</dbReference>
<dbReference type="PANTHER" id="PTHR43711">
    <property type="entry name" value="TWO-COMPONENT HISTIDINE KINASE"/>
    <property type="match status" value="1"/>
</dbReference>
<reference evidence="9" key="1">
    <citation type="journal article" date="2014" name="Int. J. Syst. Evol. Microbiol.">
        <title>Complete genome sequence of Corynebacterium casei LMG S-19264T (=DSM 44701T), isolated from a smear-ripened cheese.</title>
        <authorList>
            <consortium name="US DOE Joint Genome Institute (JGI-PGF)"/>
            <person name="Walter F."/>
            <person name="Albersmeier A."/>
            <person name="Kalinowski J."/>
            <person name="Ruckert C."/>
        </authorList>
    </citation>
    <scope>NUCLEOTIDE SEQUENCE</scope>
    <source>
        <strain evidence="9">CGMCC 1.15880</strain>
    </source>
</reference>
<dbReference type="InterPro" id="IPR004358">
    <property type="entry name" value="Sig_transdc_His_kin-like_C"/>
</dbReference>
<reference evidence="9" key="2">
    <citation type="submission" date="2020-09" db="EMBL/GenBank/DDBJ databases">
        <authorList>
            <person name="Sun Q."/>
            <person name="Zhou Y."/>
        </authorList>
    </citation>
    <scope>NUCLEOTIDE SEQUENCE</scope>
    <source>
        <strain evidence="9">CGMCC 1.15880</strain>
    </source>
</reference>
<comment type="caution">
    <text evidence="9">The sequence shown here is derived from an EMBL/GenBank/DDBJ whole genome shotgun (WGS) entry which is preliminary data.</text>
</comment>
<dbReference type="Gene3D" id="3.30.450.20">
    <property type="entry name" value="PAS domain"/>
    <property type="match status" value="1"/>
</dbReference>
<feature type="transmembrane region" description="Helical" evidence="7">
    <location>
        <begin position="46"/>
        <end position="63"/>
    </location>
</feature>
<comment type="catalytic activity">
    <reaction evidence="1">
        <text>ATP + protein L-histidine = ADP + protein N-phospho-L-histidine.</text>
        <dbReference type="EC" id="2.7.13.3"/>
    </reaction>
</comment>
<evidence type="ECO:0000256" key="1">
    <source>
        <dbReference type="ARBA" id="ARBA00000085"/>
    </source>
</evidence>
<dbReference type="InterPro" id="IPR003661">
    <property type="entry name" value="HisK_dim/P_dom"/>
</dbReference>
<accession>A0A916VNC7</accession>
<dbReference type="Proteomes" id="UP000628017">
    <property type="component" value="Unassembled WGS sequence"/>
</dbReference>
<evidence type="ECO:0000256" key="3">
    <source>
        <dbReference type="ARBA" id="ARBA00022553"/>
    </source>
</evidence>
<dbReference type="PRINTS" id="PR00344">
    <property type="entry name" value="BCTRLSENSOR"/>
</dbReference>
<dbReference type="EMBL" id="BMKA01000001">
    <property type="protein sequence ID" value="GGA08967.1"/>
    <property type="molecule type" value="Genomic_DNA"/>
</dbReference>
<dbReference type="EC" id="2.7.13.3" evidence="2"/>
<evidence type="ECO:0000256" key="2">
    <source>
        <dbReference type="ARBA" id="ARBA00012438"/>
    </source>
</evidence>
<evidence type="ECO:0000256" key="5">
    <source>
        <dbReference type="ARBA" id="ARBA00022777"/>
    </source>
</evidence>
<dbReference type="InterPro" id="IPR036097">
    <property type="entry name" value="HisK_dim/P_sf"/>
</dbReference>
<dbReference type="InterPro" id="IPR005467">
    <property type="entry name" value="His_kinase_dom"/>
</dbReference>
<keyword evidence="7" id="KW-0812">Transmembrane</keyword>
<dbReference type="InterPro" id="IPR031621">
    <property type="entry name" value="HisKA_7TM"/>
</dbReference>
<keyword evidence="5 9" id="KW-0418">Kinase</keyword>
<feature type="transmembrane region" description="Helical" evidence="7">
    <location>
        <begin position="75"/>
        <end position="96"/>
    </location>
</feature>
<dbReference type="Gene3D" id="3.30.565.10">
    <property type="entry name" value="Histidine kinase-like ATPase, C-terminal domain"/>
    <property type="match status" value="1"/>
</dbReference>
<evidence type="ECO:0000313" key="9">
    <source>
        <dbReference type="EMBL" id="GGA08967.1"/>
    </source>
</evidence>
<evidence type="ECO:0000313" key="10">
    <source>
        <dbReference type="Proteomes" id="UP000628017"/>
    </source>
</evidence>
<dbReference type="InterPro" id="IPR036890">
    <property type="entry name" value="HATPase_C_sf"/>
</dbReference>
<protein>
    <recommendedName>
        <fullName evidence="2">histidine kinase</fullName>
        <ecNumber evidence="2">2.7.13.3</ecNumber>
    </recommendedName>
</protein>
<feature type="transmembrane region" description="Helical" evidence="7">
    <location>
        <begin position="222"/>
        <end position="241"/>
    </location>
</feature>
<keyword evidence="7" id="KW-1133">Transmembrane helix</keyword>
<dbReference type="Pfam" id="PF02518">
    <property type="entry name" value="HATPase_c"/>
    <property type="match status" value="1"/>
</dbReference>
<dbReference type="AlphaFoldDB" id="A0A916VNC7"/>
<evidence type="ECO:0000256" key="6">
    <source>
        <dbReference type="ARBA" id="ARBA00023012"/>
    </source>
</evidence>
<feature type="transmembrane region" description="Helical" evidence="7">
    <location>
        <begin position="156"/>
        <end position="177"/>
    </location>
</feature>
<dbReference type="GO" id="GO:0000155">
    <property type="term" value="F:phosphorelay sensor kinase activity"/>
    <property type="evidence" value="ECO:0007669"/>
    <property type="project" value="InterPro"/>
</dbReference>
<dbReference type="SMART" id="SM00388">
    <property type="entry name" value="HisKA"/>
    <property type="match status" value="1"/>
</dbReference>
<feature type="domain" description="Histidine kinase" evidence="8">
    <location>
        <begin position="370"/>
        <end position="589"/>
    </location>
</feature>
<dbReference type="PANTHER" id="PTHR43711:SF1">
    <property type="entry name" value="HISTIDINE KINASE 1"/>
    <property type="match status" value="1"/>
</dbReference>
<dbReference type="SUPFAM" id="SSF55874">
    <property type="entry name" value="ATPase domain of HSP90 chaperone/DNA topoisomerase II/histidine kinase"/>
    <property type="match status" value="1"/>
</dbReference>
<dbReference type="InterPro" id="IPR003594">
    <property type="entry name" value="HATPase_dom"/>
</dbReference>
<dbReference type="CDD" id="cd00082">
    <property type="entry name" value="HisKA"/>
    <property type="match status" value="1"/>
</dbReference>
<dbReference type="Pfam" id="PF00512">
    <property type="entry name" value="HisKA"/>
    <property type="match status" value="1"/>
</dbReference>
<dbReference type="InterPro" id="IPR035965">
    <property type="entry name" value="PAS-like_dom_sf"/>
</dbReference>